<dbReference type="HOGENOM" id="CLU_2558762_0_0_1"/>
<keyword evidence="2" id="KW-1185">Reference proteome</keyword>
<gene>
    <name evidence="1" type="ORF">MELLADRAFT_92823</name>
</gene>
<dbReference type="AlphaFoldDB" id="F4S2X4"/>
<dbReference type="GeneID" id="18936383"/>
<evidence type="ECO:0000313" key="1">
    <source>
        <dbReference type="EMBL" id="EGG01003.1"/>
    </source>
</evidence>
<proteinExistence type="predicted"/>
<dbReference type="KEGG" id="mlr:MELLADRAFT_92823"/>
<dbReference type="Proteomes" id="UP000001072">
    <property type="component" value="Unassembled WGS sequence"/>
</dbReference>
<evidence type="ECO:0000313" key="2">
    <source>
        <dbReference type="Proteomes" id="UP000001072"/>
    </source>
</evidence>
<dbReference type="RefSeq" id="XP_007415851.1">
    <property type="nucleotide sequence ID" value="XM_007415789.1"/>
</dbReference>
<dbReference type="EMBL" id="GL883142">
    <property type="protein sequence ID" value="EGG01003.1"/>
    <property type="molecule type" value="Genomic_DNA"/>
</dbReference>
<organism evidence="2">
    <name type="scientific">Melampsora larici-populina (strain 98AG31 / pathotype 3-4-7)</name>
    <name type="common">Poplar leaf rust fungus</name>
    <dbReference type="NCBI Taxonomy" id="747676"/>
    <lineage>
        <taxon>Eukaryota</taxon>
        <taxon>Fungi</taxon>
        <taxon>Dikarya</taxon>
        <taxon>Basidiomycota</taxon>
        <taxon>Pucciniomycotina</taxon>
        <taxon>Pucciniomycetes</taxon>
        <taxon>Pucciniales</taxon>
        <taxon>Melampsoraceae</taxon>
        <taxon>Melampsora</taxon>
    </lineage>
</organism>
<sequence>MFDQIIDHQLLRIHSSKTLTFNESLQILAIQSGNLGRPMRSYQRISRNPIGGFHNSINLNWLLKAIYVKLHWSNSLDGHDVI</sequence>
<protein>
    <submittedName>
        <fullName evidence="1">Uncharacterized protein</fullName>
    </submittedName>
</protein>
<dbReference type="InParanoid" id="F4S2X4"/>
<dbReference type="VEuPathDB" id="FungiDB:MELLADRAFT_92823"/>
<accession>F4S2X4</accession>
<reference evidence="2" key="1">
    <citation type="journal article" date="2011" name="Proc. Natl. Acad. Sci. U.S.A.">
        <title>Obligate biotrophy features unraveled by the genomic analysis of rust fungi.</title>
        <authorList>
            <person name="Duplessis S."/>
            <person name="Cuomo C.A."/>
            <person name="Lin Y.-C."/>
            <person name="Aerts A."/>
            <person name="Tisserant E."/>
            <person name="Veneault-Fourrey C."/>
            <person name="Joly D.L."/>
            <person name="Hacquard S."/>
            <person name="Amselem J."/>
            <person name="Cantarel B.L."/>
            <person name="Chiu R."/>
            <person name="Coutinho P.M."/>
            <person name="Feau N."/>
            <person name="Field M."/>
            <person name="Frey P."/>
            <person name="Gelhaye E."/>
            <person name="Goldberg J."/>
            <person name="Grabherr M.G."/>
            <person name="Kodira C.D."/>
            <person name="Kohler A."/>
            <person name="Kuees U."/>
            <person name="Lindquist E.A."/>
            <person name="Lucas S.M."/>
            <person name="Mago R."/>
            <person name="Mauceli E."/>
            <person name="Morin E."/>
            <person name="Murat C."/>
            <person name="Pangilinan J.L."/>
            <person name="Park R."/>
            <person name="Pearson M."/>
            <person name="Quesneville H."/>
            <person name="Rouhier N."/>
            <person name="Sakthikumar S."/>
            <person name="Salamov A.A."/>
            <person name="Schmutz J."/>
            <person name="Selles B."/>
            <person name="Shapiro H."/>
            <person name="Tanguay P."/>
            <person name="Tuskan G.A."/>
            <person name="Henrissat B."/>
            <person name="Van de Peer Y."/>
            <person name="Rouze P."/>
            <person name="Ellis J.G."/>
            <person name="Dodds P.N."/>
            <person name="Schein J.E."/>
            <person name="Zhong S."/>
            <person name="Hamelin R.C."/>
            <person name="Grigoriev I.V."/>
            <person name="Szabo L.J."/>
            <person name="Martin F."/>
        </authorList>
    </citation>
    <scope>NUCLEOTIDE SEQUENCE [LARGE SCALE GENOMIC DNA]</scope>
    <source>
        <strain evidence="2">98AG31 / pathotype 3-4-7</strain>
    </source>
</reference>
<name>F4S2X4_MELLP</name>